<proteinExistence type="predicted"/>
<dbReference type="GO" id="GO:0008883">
    <property type="term" value="F:glutamyl-tRNA reductase activity"/>
    <property type="evidence" value="ECO:0007669"/>
    <property type="project" value="InterPro"/>
</dbReference>
<dbReference type="InterPro" id="IPR036453">
    <property type="entry name" value="GluRdtase_dimer_dom_sf"/>
</dbReference>
<evidence type="ECO:0000313" key="2">
    <source>
        <dbReference type="Proteomes" id="UP000070520"/>
    </source>
</evidence>
<dbReference type="GO" id="GO:0050661">
    <property type="term" value="F:NADP binding"/>
    <property type="evidence" value="ECO:0007669"/>
    <property type="project" value="InterPro"/>
</dbReference>
<evidence type="ECO:0000313" key="1">
    <source>
        <dbReference type="EMBL" id="KXA99841.1"/>
    </source>
</evidence>
<sequence>MIEYVSYEELSKKARENLLNRSGEVEKIRKMAREEVENFEEEDPYEDLYKEVEVIRREQVAKAEKELEKRTEAEVLQDFSRSLAEKIISIIKKEMGKRKENSKLNE</sequence>
<reference evidence="1 2" key="1">
    <citation type="journal article" date="2016" name="Sci. Rep.">
        <title>Metabolic traits of an uncultured archaeal lineage -MSBL1- from brine pools of the Red Sea.</title>
        <authorList>
            <person name="Mwirichia R."/>
            <person name="Alam I."/>
            <person name="Rashid M."/>
            <person name="Vinu M."/>
            <person name="Ba-Alawi W."/>
            <person name="Anthony Kamau A."/>
            <person name="Kamanda Ngugi D."/>
            <person name="Goker M."/>
            <person name="Klenk H.P."/>
            <person name="Bajic V."/>
            <person name="Stingl U."/>
        </authorList>
    </citation>
    <scope>NUCLEOTIDE SEQUENCE [LARGE SCALE GENOMIC DNA]</scope>
    <source>
        <strain evidence="1">SCGC-AAA261C02</strain>
    </source>
</reference>
<dbReference type="GO" id="GO:0033014">
    <property type="term" value="P:tetrapyrrole biosynthetic process"/>
    <property type="evidence" value="ECO:0007669"/>
    <property type="project" value="InterPro"/>
</dbReference>
<dbReference type="EMBL" id="LHXW01000022">
    <property type="protein sequence ID" value="KXA99841.1"/>
    <property type="molecule type" value="Genomic_DNA"/>
</dbReference>
<name>A0A133V075_9EURY</name>
<protein>
    <submittedName>
        <fullName evidence="1">Uncharacterized protein</fullName>
    </submittedName>
</protein>
<accession>A0A133V075</accession>
<dbReference type="Proteomes" id="UP000070520">
    <property type="component" value="Unassembled WGS sequence"/>
</dbReference>
<organism evidence="1 2">
    <name type="scientific">candidate division MSBL1 archaeon SCGC-AAA261C02</name>
    <dbReference type="NCBI Taxonomy" id="1698272"/>
    <lineage>
        <taxon>Archaea</taxon>
        <taxon>Methanobacteriati</taxon>
        <taxon>Methanobacteriota</taxon>
        <taxon>candidate division MSBL1</taxon>
    </lineage>
</organism>
<dbReference type="SUPFAM" id="SSF69075">
    <property type="entry name" value="Glutamyl tRNA-reductase dimerization domain"/>
    <property type="match status" value="1"/>
</dbReference>
<gene>
    <name evidence="1" type="ORF">AKJ42_02395</name>
</gene>
<comment type="caution">
    <text evidence="1">The sequence shown here is derived from an EMBL/GenBank/DDBJ whole genome shotgun (WGS) entry which is preliminary data.</text>
</comment>
<dbReference type="AlphaFoldDB" id="A0A133V075"/>
<keyword evidence="2" id="KW-1185">Reference proteome</keyword>